<dbReference type="Proteomes" id="UP000886501">
    <property type="component" value="Unassembled WGS sequence"/>
</dbReference>
<proteinExistence type="predicted"/>
<name>A0ACB6Z1Y0_THEGA</name>
<gene>
    <name evidence="1" type="ORF">BDM02DRAFT_3191320</name>
</gene>
<comment type="caution">
    <text evidence="1">The sequence shown here is derived from an EMBL/GenBank/DDBJ whole genome shotgun (WGS) entry which is preliminary data.</text>
</comment>
<dbReference type="EMBL" id="MU118195">
    <property type="protein sequence ID" value="KAF9643686.1"/>
    <property type="molecule type" value="Genomic_DNA"/>
</dbReference>
<reference evidence="1" key="2">
    <citation type="journal article" date="2020" name="Nat. Commun.">
        <title>Large-scale genome sequencing of mycorrhizal fungi provides insights into the early evolution of symbiotic traits.</title>
        <authorList>
            <person name="Miyauchi S."/>
            <person name="Kiss E."/>
            <person name="Kuo A."/>
            <person name="Drula E."/>
            <person name="Kohler A."/>
            <person name="Sanchez-Garcia M."/>
            <person name="Morin E."/>
            <person name="Andreopoulos B."/>
            <person name="Barry K.W."/>
            <person name="Bonito G."/>
            <person name="Buee M."/>
            <person name="Carver A."/>
            <person name="Chen C."/>
            <person name="Cichocki N."/>
            <person name="Clum A."/>
            <person name="Culley D."/>
            <person name="Crous P.W."/>
            <person name="Fauchery L."/>
            <person name="Girlanda M."/>
            <person name="Hayes R.D."/>
            <person name="Keri Z."/>
            <person name="LaButti K."/>
            <person name="Lipzen A."/>
            <person name="Lombard V."/>
            <person name="Magnuson J."/>
            <person name="Maillard F."/>
            <person name="Murat C."/>
            <person name="Nolan M."/>
            <person name="Ohm R.A."/>
            <person name="Pangilinan J."/>
            <person name="Pereira M.F."/>
            <person name="Perotto S."/>
            <person name="Peter M."/>
            <person name="Pfister S."/>
            <person name="Riley R."/>
            <person name="Sitrit Y."/>
            <person name="Stielow J.B."/>
            <person name="Szollosi G."/>
            <person name="Zifcakova L."/>
            <person name="Stursova M."/>
            <person name="Spatafora J.W."/>
            <person name="Tedersoo L."/>
            <person name="Vaario L.M."/>
            <person name="Yamada A."/>
            <person name="Yan M."/>
            <person name="Wang P."/>
            <person name="Xu J."/>
            <person name="Bruns T."/>
            <person name="Baldrian P."/>
            <person name="Vilgalys R."/>
            <person name="Dunand C."/>
            <person name="Henrissat B."/>
            <person name="Grigoriev I.V."/>
            <person name="Hibbett D."/>
            <person name="Nagy L.G."/>
            <person name="Martin F.M."/>
        </authorList>
    </citation>
    <scope>NUCLEOTIDE SEQUENCE</scope>
    <source>
        <strain evidence="1">P2</strain>
    </source>
</reference>
<evidence type="ECO:0000313" key="2">
    <source>
        <dbReference type="Proteomes" id="UP000886501"/>
    </source>
</evidence>
<reference evidence="1" key="1">
    <citation type="submission" date="2019-10" db="EMBL/GenBank/DDBJ databases">
        <authorList>
            <consortium name="DOE Joint Genome Institute"/>
            <person name="Kuo A."/>
            <person name="Miyauchi S."/>
            <person name="Kiss E."/>
            <person name="Drula E."/>
            <person name="Kohler A."/>
            <person name="Sanchez-Garcia M."/>
            <person name="Andreopoulos B."/>
            <person name="Barry K.W."/>
            <person name="Bonito G."/>
            <person name="Buee M."/>
            <person name="Carver A."/>
            <person name="Chen C."/>
            <person name="Cichocki N."/>
            <person name="Clum A."/>
            <person name="Culley D."/>
            <person name="Crous P.W."/>
            <person name="Fauchery L."/>
            <person name="Girlanda M."/>
            <person name="Hayes R."/>
            <person name="Keri Z."/>
            <person name="Labutti K."/>
            <person name="Lipzen A."/>
            <person name="Lombard V."/>
            <person name="Magnuson J."/>
            <person name="Maillard F."/>
            <person name="Morin E."/>
            <person name="Murat C."/>
            <person name="Nolan M."/>
            <person name="Ohm R."/>
            <person name="Pangilinan J."/>
            <person name="Pereira M."/>
            <person name="Perotto S."/>
            <person name="Peter M."/>
            <person name="Riley R."/>
            <person name="Sitrit Y."/>
            <person name="Stielow B."/>
            <person name="Szollosi G."/>
            <person name="Zifcakova L."/>
            <person name="Stursova M."/>
            <person name="Spatafora J.W."/>
            <person name="Tedersoo L."/>
            <person name="Vaario L.-M."/>
            <person name="Yamada A."/>
            <person name="Yan M."/>
            <person name="Wang P."/>
            <person name="Xu J."/>
            <person name="Bruns T."/>
            <person name="Baldrian P."/>
            <person name="Vilgalys R."/>
            <person name="Henrissat B."/>
            <person name="Grigoriev I.V."/>
            <person name="Hibbett D."/>
            <person name="Nagy L.G."/>
            <person name="Martin F.M."/>
        </authorList>
    </citation>
    <scope>NUCLEOTIDE SEQUENCE</scope>
    <source>
        <strain evidence="1">P2</strain>
    </source>
</reference>
<accession>A0ACB6Z1Y0</accession>
<sequence>MALPAHLILQQIAQLDRTSPDFYNQLDNTLDGQEYRQCVSDIEHDDLVWLVDYLDEVLDRPDLSGPDSRKYLRELRRVCGTKGILPTSVTLSTDLLKIDPEPFASGDFGDVFRGTLNDSRICIKHIRTYGLDGKRATKVFCREAVIWKRLKHPNILPFLGVTTSPLQLVSDWMSGGNLPEYIKNNSSADRLGLLCDVANGLCYLHSCDSIHGDLKGSNVLVDDSGHARIADFTLTMVIKDEDFLEDDSVHGHTLRWTAPEVIEKGAKTKESDIFSFAMVIVEALQVFTGAAPFSDRSAFKALSAIMQGERPPRPIHPTFTEDLGTLMQRCWDHDPHLRPTASEVLEVLLTPADSQAWKQLISHTLSTSERISLITSIFSDRNEVEVLRNLSGNDAQALINVIDEVLDSLPQKIYGRCLHYLYRICGRQALLPKSLAIPLCYNTTEIPHYYGGFSDVWKGQYNGQEVAVKALRTLCREIMTWRTLRHPNVLPLLGVTMAEKRFVMVSEWMNNGNIDKFLKRGDTNVDRLELLREITTGLIYMHDHGMIHGDLKGDNIMIDKDGHARLADFSLIALIPDQSTFISLCVEGGTLPWMSPELLDPESFGLTERRPTRESDCYALGTVIYEILSGQVPFATYSSFGILTKIVRGERPARPQGEGGKLVTDGI</sequence>
<evidence type="ECO:0000313" key="1">
    <source>
        <dbReference type="EMBL" id="KAF9643686.1"/>
    </source>
</evidence>
<keyword evidence="2" id="KW-1185">Reference proteome</keyword>
<organism evidence="1 2">
    <name type="scientific">Thelephora ganbajun</name>
    <name type="common">Ganba fungus</name>
    <dbReference type="NCBI Taxonomy" id="370292"/>
    <lineage>
        <taxon>Eukaryota</taxon>
        <taxon>Fungi</taxon>
        <taxon>Dikarya</taxon>
        <taxon>Basidiomycota</taxon>
        <taxon>Agaricomycotina</taxon>
        <taxon>Agaricomycetes</taxon>
        <taxon>Thelephorales</taxon>
        <taxon>Thelephoraceae</taxon>
        <taxon>Thelephora</taxon>
    </lineage>
</organism>
<protein>
    <submittedName>
        <fullName evidence="1">Kinase-like protein</fullName>
    </submittedName>
</protein>